<reference evidence="1 2" key="1">
    <citation type="submission" date="2024-02" db="EMBL/GenBank/DDBJ databases">
        <title>Bacteria isolated from the canopy kelp, Nereocystis luetkeana.</title>
        <authorList>
            <person name="Pfister C.A."/>
            <person name="Younker I.T."/>
            <person name="Light S.H."/>
        </authorList>
    </citation>
    <scope>NUCLEOTIDE SEQUENCE [LARGE SCALE GENOMIC DNA]</scope>
    <source>
        <strain evidence="1 2">TI.2.07</strain>
    </source>
</reference>
<evidence type="ECO:0000313" key="2">
    <source>
        <dbReference type="Proteomes" id="UP001366060"/>
    </source>
</evidence>
<proteinExistence type="predicted"/>
<dbReference type="RefSeq" id="WP_341628520.1">
    <property type="nucleotide sequence ID" value="NZ_JBAKBA010000031.1"/>
</dbReference>
<dbReference type="InterPro" id="IPR028964">
    <property type="entry name" value="Imm8"/>
</dbReference>
<sequence length="115" mass="13419">MTPIIISFDCTDYDPIDSWIFPDPNRVDFWVNFTIGPDHRGGDNFQLRVLTTDMAQSVTSLANAIILERYSWDAVLLKVKEMLNQSKGESWDIMSDKLSKYMAWEFENYQPYNPV</sequence>
<dbReference type="Proteomes" id="UP001366060">
    <property type="component" value="Unassembled WGS sequence"/>
</dbReference>
<name>A0ABU9HE01_9GAMM</name>
<evidence type="ECO:0000313" key="1">
    <source>
        <dbReference type="EMBL" id="MEL0660025.1"/>
    </source>
</evidence>
<dbReference type="EMBL" id="JBAKBA010000031">
    <property type="protein sequence ID" value="MEL0660025.1"/>
    <property type="molecule type" value="Genomic_DNA"/>
</dbReference>
<dbReference type="Pfam" id="PF15586">
    <property type="entry name" value="Imm8"/>
    <property type="match status" value="1"/>
</dbReference>
<protein>
    <submittedName>
        <fullName evidence="1">Imm8 family immunity protein</fullName>
    </submittedName>
</protein>
<gene>
    <name evidence="1" type="ORF">V6255_12855</name>
</gene>
<keyword evidence="2" id="KW-1185">Reference proteome</keyword>
<comment type="caution">
    <text evidence="1">The sequence shown here is derived from an EMBL/GenBank/DDBJ whole genome shotgun (WGS) entry which is preliminary data.</text>
</comment>
<organism evidence="1 2">
    <name type="scientific">Psychromonas arctica</name>
    <dbReference type="NCBI Taxonomy" id="168275"/>
    <lineage>
        <taxon>Bacteria</taxon>
        <taxon>Pseudomonadati</taxon>
        <taxon>Pseudomonadota</taxon>
        <taxon>Gammaproteobacteria</taxon>
        <taxon>Alteromonadales</taxon>
        <taxon>Psychromonadaceae</taxon>
        <taxon>Psychromonas</taxon>
    </lineage>
</organism>
<accession>A0ABU9HE01</accession>